<dbReference type="InterPro" id="IPR032379">
    <property type="entry name" value="DUF4874"/>
</dbReference>
<feature type="chain" id="PRO_5046447805" evidence="2">
    <location>
        <begin position="28"/>
        <end position="538"/>
    </location>
</feature>
<evidence type="ECO:0000313" key="5">
    <source>
        <dbReference type="EMBL" id="WAS91062.1"/>
    </source>
</evidence>
<sequence length="538" mass="55843">MSTRPNRPLTLLLLGALASSACPGSDASTEADTGATGGSATDATVGADPSGDPSTAASTSTTGSSTTAEPTTSTTSPATTDAPTSTSVDPSATNGDTDTGAPGLACPLGDGPGVSQLALAPALFSAGDDPSDSPACAIVNPERGFHGFTDLRDLDDDTLDGIAAGGRSVVYGQVLLSEYRDTALDAVVLDEIAAGFDLVREHGMKVVPRFHYSNAMNEPDAELPRILEHIDQLAPLLQEHADVILTLQAGFIGAWGEWHGSMNGLDDPGPRKQILDALLAALPPERTVSVRRPSFKQQAYGGPLTADTAHDGSALAHVGHVNDCFLASDDDFGTYQEPGEKDYAVADSAFVPVGGETCAENPPRSECPSALAELALHHWTHLNSAYKEEVLAGWQQDGCYAEIACRLGYRLAALGLRWADAAAPGGAVPVALELVNDGFAAPVHARPLVLVFAGPTRLEVAADDFDLRTLRPGESQTVCVDAVLPADLPPGTYRIGLRLADPAPGLADDPRQAIRLGNDTGVEWTEGVNWFEATVAVN</sequence>
<keyword evidence="2" id="KW-0732">Signal</keyword>
<evidence type="ECO:0000259" key="3">
    <source>
        <dbReference type="Pfam" id="PF16116"/>
    </source>
</evidence>
<feature type="region of interest" description="Disordered" evidence="1">
    <location>
        <begin position="20"/>
        <end position="108"/>
    </location>
</feature>
<dbReference type="EMBL" id="CP114040">
    <property type="protein sequence ID" value="WAS91062.1"/>
    <property type="molecule type" value="Genomic_DNA"/>
</dbReference>
<feature type="compositionally biased region" description="Low complexity" evidence="1">
    <location>
        <begin position="20"/>
        <end position="87"/>
    </location>
</feature>
<accession>A0ABY7GVT4</accession>
<evidence type="ECO:0000256" key="2">
    <source>
        <dbReference type="SAM" id="SignalP"/>
    </source>
</evidence>
<evidence type="ECO:0000259" key="4">
    <source>
        <dbReference type="Pfam" id="PF16173"/>
    </source>
</evidence>
<dbReference type="Pfam" id="PF16116">
    <property type="entry name" value="DUF4832"/>
    <property type="match status" value="1"/>
</dbReference>
<proteinExistence type="predicted"/>
<gene>
    <name evidence="5" type="ORF">O0S08_33150</name>
</gene>
<dbReference type="Pfam" id="PF16173">
    <property type="entry name" value="DUF4874"/>
    <property type="match status" value="1"/>
</dbReference>
<dbReference type="InterPro" id="IPR032267">
    <property type="entry name" value="DUF4832"/>
</dbReference>
<name>A0ABY7GVT4_9BACT</name>
<feature type="domain" description="DUF4832" evidence="3">
    <location>
        <begin position="318"/>
        <end position="518"/>
    </location>
</feature>
<organism evidence="5 6">
    <name type="scientific">Nannocystis punicea</name>
    <dbReference type="NCBI Taxonomy" id="2995304"/>
    <lineage>
        <taxon>Bacteria</taxon>
        <taxon>Pseudomonadati</taxon>
        <taxon>Myxococcota</taxon>
        <taxon>Polyangia</taxon>
        <taxon>Nannocystales</taxon>
        <taxon>Nannocystaceae</taxon>
        <taxon>Nannocystis</taxon>
    </lineage>
</organism>
<dbReference type="RefSeq" id="WP_269033426.1">
    <property type="nucleotide sequence ID" value="NZ_CP114040.1"/>
</dbReference>
<feature type="domain" description="DUF4874" evidence="4">
    <location>
        <begin position="140"/>
        <end position="294"/>
    </location>
</feature>
<dbReference type="PROSITE" id="PS51257">
    <property type="entry name" value="PROKAR_LIPOPROTEIN"/>
    <property type="match status" value="1"/>
</dbReference>
<feature type="compositionally biased region" description="Polar residues" evidence="1">
    <location>
        <begin position="88"/>
        <end position="97"/>
    </location>
</feature>
<reference evidence="5" key="1">
    <citation type="submission" date="2022-11" db="EMBL/GenBank/DDBJ databases">
        <title>Minimal conservation of predation-associated metabolite biosynthetic gene clusters underscores biosynthetic potential of Myxococcota including descriptions for ten novel species: Archangium lansinium sp. nov., Myxococcus landrumus sp. nov., Nannocystis bai.</title>
        <authorList>
            <person name="Ahearne A."/>
            <person name="Stevens C."/>
            <person name="Dowd S."/>
        </authorList>
    </citation>
    <scope>NUCLEOTIDE SEQUENCE</scope>
    <source>
        <strain evidence="5">Fl3</strain>
    </source>
</reference>
<keyword evidence="6" id="KW-1185">Reference proteome</keyword>
<evidence type="ECO:0000313" key="6">
    <source>
        <dbReference type="Proteomes" id="UP001164459"/>
    </source>
</evidence>
<dbReference type="Proteomes" id="UP001164459">
    <property type="component" value="Chromosome"/>
</dbReference>
<feature type="signal peptide" evidence="2">
    <location>
        <begin position="1"/>
        <end position="27"/>
    </location>
</feature>
<evidence type="ECO:0000256" key="1">
    <source>
        <dbReference type="SAM" id="MobiDB-lite"/>
    </source>
</evidence>
<protein>
    <submittedName>
        <fullName evidence="5">DUF4832 domain-containing protein</fullName>
    </submittedName>
</protein>